<protein>
    <submittedName>
        <fullName evidence="1">Uncharacterized protein</fullName>
    </submittedName>
</protein>
<sequence>MNTHSFRIFYCQEWLWGEDQGACSPLTQEEAKKLHDKKMLYAVIIGSFIEKPTYVITLNESNDFFSVNFFDNWGRGYLTHQFQKYPDSERYYLSMAVWREYMSLDSHEMAEGTAYFFNAENDECYVLKEDFTTNQRYEKKEHYSQKDKIILFPEFGKYDDILNPNII</sequence>
<organism evidence="1 2">
    <name type="scientific">Neisseria elongata subsp. nitroreducens</name>
    <dbReference type="NCBI Taxonomy" id="90367"/>
    <lineage>
        <taxon>Bacteria</taxon>
        <taxon>Pseudomonadati</taxon>
        <taxon>Pseudomonadota</taxon>
        <taxon>Betaproteobacteria</taxon>
        <taxon>Neisseriales</taxon>
        <taxon>Neisseriaceae</taxon>
        <taxon>Neisseria</taxon>
    </lineage>
</organism>
<evidence type="ECO:0000313" key="2">
    <source>
        <dbReference type="Proteomes" id="UP000708805"/>
    </source>
</evidence>
<evidence type="ECO:0000313" key="1">
    <source>
        <dbReference type="EMBL" id="MBS9341432.1"/>
    </source>
</evidence>
<dbReference type="RefSeq" id="WP_214038412.1">
    <property type="nucleotide sequence ID" value="NZ_JAGJWT010000013.1"/>
</dbReference>
<dbReference type="Proteomes" id="UP000708805">
    <property type="component" value="Unassembled WGS sequence"/>
</dbReference>
<name>A0A9X1CUK6_NEIEL</name>
<dbReference type="AlphaFoldDB" id="A0A9X1CUK6"/>
<gene>
    <name evidence="1" type="ORF">J8641_11615</name>
</gene>
<reference evidence="1" key="1">
    <citation type="submission" date="2021-04" db="EMBL/GenBank/DDBJ databases">
        <title>Genomic characterization of endocarditis-associated Neisseria elongata subsp. nitroreducens.</title>
        <authorList>
            <person name="Schorner M."/>
            <person name="Passarelli-Araujo H."/>
            <person name="Scheffer M."/>
            <person name="Barazzetti F."/>
            <person name="Martins J."/>
            <person name="Machado H."/>
            <person name="Palmeiro J."/>
            <person name="Bazzo M."/>
        </authorList>
    </citation>
    <scope>NUCLEOTIDE SEQUENCE</scope>
    <source>
        <strain evidence="1">Nel_M001</strain>
    </source>
</reference>
<comment type="caution">
    <text evidence="1">The sequence shown here is derived from an EMBL/GenBank/DDBJ whole genome shotgun (WGS) entry which is preliminary data.</text>
</comment>
<dbReference type="EMBL" id="JAGJWT010000013">
    <property type="protein sequence ID" value="MBS9341432.1"/>
    <property type="molecule type" value="Genomic_DNA"/>
</dbReference>
<accession>A0A9X1CUK6</accession>
<proteinExistence type="predicted"/>